<dbReference type="InterPro" id="IPR012340">
    <property type="entry name" value="NA-bd_OB-fold"/>
</dbReference>
<dbReference type="GO" id="GO:0003735">
    <property type="term" value="F:structural constituent of ribosome"/>
    <property type="evidence" value="ECO:0007669"/>
    <property type="project" value="UniProtKB-UniRule"/>
</dbReference>
<comment type="subunit">
    <text evidence="6">Part of the 30S ribosomal subunit.</text>
</comment>
<evidence type="ECO:0000256" key="2">
    <source>
        <dbReference type="ARBA" id="ARBA00022730"/>
    </source>
</evidence>
<dbReference type="RefSeq" id="WP_108973187.1">
    <property type="nucleotide sequence ID" value="NZ_BFBB01000002.1"/>
</dbReference>
<dbReference type="PANTHER" id="PTHR10744">
    <property type="entry name" value="40S RIBOSOMAL PROTEIN S11 FAMILY MEMBER"/>
    <property type="match status" value="1"/>
</dbReference>
<gene>
    <name evidence="6 8" type="primary">rpsQ</name>
    <name evidence="8" type="ORF">LPTSP4_03970</name>
</gene>
<dbReference type="AlphaFoldDB" id="A0A2P2DW76"/>
<comment type="function">
    <text evidence="6">One of the primary rRNA binding proteins, it binds specifically to the 5'-end of 16S ribosomal RNA.</text>
</comment>
<organism evidence="8 9">
    <name type="scientific">Leptospira ryugenii</name>
    <dbReference type="NCBI Taxonomy" id="1917863"/>
    <lineage>
        <taxon>Bacteria</taxon>
        <taxon>Pseudomonadati</taxon>
        <taxon>Spirochaetota</taxon>
        <taxon>Spirochaetia</taxon>
        <taxon>Leptospirales</taxon>
        <taxon>Leptospiraceae</taxon>
        <taxon>Leptospira</taxon>
    </lineage>
</organism>
<evidence type="ECO:0000256" key="3">
    <source>
        <dbReference type="ARBA" id="ARBA00022884"/>
    </source>
</evidence>
<comment type="caution">
    <text evidence="8">The sequence shown here is derived from an EMBL/GenBank/DDBJ whole genome shotgun (WGS) entry which is preliminary data.</text>
</comment>
<name>A0A2P2DW76_9LEPT</name>
<dbReference type="HAMAP" id="MF_01345_B">
    <property type="entry name" value="Ribosomal_uS17_B"/>
    <property type="match status" value="1"/>
</dbReference>
<dbReference type="InterPro" id="IPR019984">
    <property type="entry name" value="Ribosomal_uS17_bact/chlr"/>
</dbReference>
<dbReference type="EMBL" id="BFBB01000002">
    <property type="protein sequence ID" value="GBF48895.1"/>
    <property type="molecule type" value="Genomic_DNA"/>
</dbReference>
<dbReference type="OrthoDB" id="9811714at2"/>
<keyword evidence="2 6" id="KW-0699">rRNA-binding</keyword>
<evidence type="ECO:0000313" key="9">
    <source>
        <dbReference type="Proteomes" id="UP000245133"/>
    </source>
</evidence>
<dbReference type="GO" id="GO:0022627">
    <property type="term" value="C:cytosolic small ribosomal subunit"/>
    <property type="evidence" value="ECO:0007669"/>
    <property type="project" value="UniProtKB-UniRule"/>
</dbReference>
<dbReference type="InterPro" id="IPR019979">
    <property type="entry name" value="Ribosomal_uS17_CS"/>
</dbReference>
<evidence type="ECO:0000256" key="5">
    <source>
        <dbReference type="ARBA" id="ARBA00023274"/>
    </source>
</evidence>
<reference evidence="8 9" key="1">
    <citation type="submission" date="2018-02" db="EMBL/GenBank/DDBJ databases">
        <title>Novel Leptospira species isolated from soil and water in Japan.</title>
        <authorList>
            <person name="Nakao R."/>
            <person name="Masuzawa T."/>
        </authorList>
    </citation>
    <scope>NUCLEOTIDE SEQUENCE [LARGE SCALE GENOMIC DNA]</scope>
    <source>
        <strain evidence="8 9">YH101</strain>
    </source>
</reference>
<protein>
    <recommendedName>
        <fullName evidence="6">Small ribosomal subunit protein uS17</fullName>
    </recommendedName>
</protein>
<dbReference type="NCBIfam" id="TIGR03635">
    <property type="entry name" value="uS17_bact"/>
    <property type="match status" value="1"/>
</dbReference>
<dbReference type="NCBIfam" id="NF004123">
    <property type="entry name" value="PRK05610.1"/>
    <property type="match status" value="1"/>
</dbReference>
<accession>A0A2P2DW76</accession>
<proteinExistence type="inferred from homology"/>
<evidence type="ECO:0000313" key="8">
    <source>
        <dbReference type="EMBL" id="GBF48895.1"/>
    </source>
</evidence>
<sequence>MEDKNAKKSLTIQGVVVSDSMDKTVVIEVITRKVHPRFKKIMTKTSRVKVHDEKNECQVGDRIVAVETRPLSKQKHHKLLKVLEKAKLV</sequence>
<comment type="similarity">
    <text evidence="1 6 7">Belongs to the universal ribosomal protein uS17 family.</text>
</comment>
<dbReference type="GO" id="GO:0006412">
    <property type="term" value="P:translation"/>
    <property type="evidence" value="ECO:0007669"/>
    <property type="project" value="UniProtKB-UniRule"/>
</dbReference>
<evidence type="ECO:0000256" key="1">
    <source>
        <dbReference type="ARBA" id="ARBA00010254"/>
    </source>
</evidence>
<dbReference type="Gene3D" id="2.40.50.140">
    <property type="entry name" value="Nucleic acid-binding proteins"/>
    <property type="match status" value="1"/>
</dbReference>
<dbReference type="CDD" id="cd00364">
    <property type="entry name" value="Ribosomal_uS17"/>
    <property type="match status" value="1"/>
</dbReference>
<dbReference type="Pfam" id="PF00366">
    <property type="entry name" value="Ribosomal_S17"/>
    <property type="match status" value="1"/>
</dbReference>
<evidence type="ECO:0000256" key="4">
    <source>
        <dbReference type="ARBA" id="ARBA00022980"/>
    </source>
</evidence>
<dbReference type="InterPro" id="IPR000266">
    <property type="entry name" value="Ribosomal_uS17"/>
</dbReference>
<keyword evidence="3 6" id="KW-0694">RNA-binding</keyword>
<dbReference type="GO" id="GO:0019843">
    <property type="term" value="F:rRNA binding"/>
    <property type="evidence" value="ECO:0007669"/>
    <property type="project" value="UniProtKB-UniRule"/>
</dbReference>
<dbReference type="Proteomes" id="UP000245133">
    <property type="component" value="Unassembled WGS sequence"/>
</dbReference>
<dbReference type="PROSITE" id="PS00056">
    <property type="entry name" value="RIBOSOMAL_S17"/>
    <property type="match status" value="1"/>
</dbReference>
<dbReference type="PANTHER" id="PTHR10744:SF1">
    <property type="entry name" value="SMALL RIBOSOMAL SUBUNIT PROTEIN US17M"/>
    <property type="match status" value="1"/>
</dbReference>
<keyword evidence="4 6" id="KW-0689">Ribosomal protein</keyword>
<dbReference type="SUPFAM" id="SSF50249">
    <property type="entry name" value="Nucleic acid-binding proteins"/>
    <property type="match status" value="1"/>
</dbReference>
<evidence type="ECO:0000256" key="7">
    <source>
        <dbReference type="RuleBase" id="RU003872"/>
    </source>
</evidence>
<keyword evidence="5 6" id="KW-0687">Ribonucleoprotein</keyword>
<keyword evidence="9" id="KW-1185">Reference proteome</keyword>
<dbReference type="PRINTS" id="PR00973">
    <property type="entry name" value="RIBOSOMALS17"/>
</dbReference>
<evidence type="ECO:0000256" key="6">
    <source>
        <dbReference type="HAMAP-Rule" id="MF_01345"/>
    </source>
</evidence>